<name>A0ABP6ZMD0_9ACTN</name>
<keyword evidence="1" id="KW-0812">Transmembrane</keyword>
<gene>
    <name evidence="2" type="ORF">GCM10022223_30640</name>
</gene>
<keyword evidence="1" id="KW-1133">Transmembrane helix</keyword>
<proteinExistence type="predicted"/>
<feature type="transmembrane region" description="Helical" evidence="1">
    <location>
        <begin position="21"/>
        <end position="45"/>
    </location>
</feature>
<comment type="caution">
    <text evidence="2">The sequence shown here is derived from an EMBL/GenBank/DDBJ whole genome shotgun (WGS) entry which is preliminary data.</text>
</comment>
<keyword evidence="1" id="KW-0472">Membrane</keyword>
<dbReference type="Proteomes" id="UP001501074">
    <property type="component" value="Unassembled WGS sequence"/>
</dbReference>
<dbReference type="InterPro" id="IPR039708">
    <property type="entry name" value="MT1774/Rv1733c-like"/>
</dbReference>
<feature type="transmembrane region" description="Helical" evidence="1">
    <location>
        <begin position="132"/>
        <end position="155"/>
    </location>
</feature>
<dbReference type="RefSeq" id="WP_231482078.1">
    <property type="nucleotide sequence ID" value="NZ_BAAAZO010000004.1"/>
</dbReference>
<dbReference type="PANTHER" id="PTHR42305:SF1">
    <property type="entry name" value="MEMBRANE PROTEIN RV1733C-RELATED"/>
    <property type="match status" value="1"/>
</dbReference>
<evidence type="ECO:0000313" key="2">
    <source>
        <dbReference type="EMBL" id="GAA3612425.1"/>
    </source>
</evidence>
<evidence type="ECO:0000313" key="3">
    <source>
        <dbReference type="Proteomes" id="UP001501074"/>
    </source>
</evidence>
<evidence type="ECO:0000256" key="1">
    <source>
        <dbReference type="SAM" id="Phobius"/>
    </source>
</evidence>
<protein>
    <recommendedName>
        <fullName evidence="4">Transmembrane protein</fullName>
    </recommendedName>
</protein>
<dbReference type="EMBL" id="BAAAZO010000004">
    <property type="protein sequence ID" value="GAA3612425.1"/>
    <property type="molecule type" value="Genomic_DNA"/>
</dbReference>
<evidence type="ECO:0008006" key="4">
    <source>
        <dbReference type="Google" id="ProtNLM"/>
    </source>
</evidence>
<accession>A0ABP6ZMD0</accession>
<reference evidence="3" key="1">
    <citation type="journal article" date="2019" name="Int. J. Syst. Evol. Microbiol.">
        <title>The Global Catalogue of Microorganisms (GCM) 10K type strain sequencing project: providing services to taxonomists for standard genome sequencing and annotation.</title>
        <authorList>
            <consortium name="The Broad Institute Genomics Platform"/>
            <consortium name="The Broad Institute Genome Sequencing Center for Infectious Disease"/>
            <person name="Wu L."/>
            <person name="Ma J."/>
        </authorList>
    </citation>
    <scope>NUCLEOTIDE SEQUENCE [LARGE SCALE GENOMIC DNA]</scope>
    <source>
        <strain evidence="3">JCM 16902</strain>
    </source>
</reference>
<dbReference type="PANTHER" id="PTHR42305">
    <property type="entry name" value="MEMBRANE PROTEIN RV1733C-RELATED"/>
    <property type="match status" value="1"/>
</dbReference>
<keyword evidence="3" id="KW-1185">Reference proteome</keyword>
<organism evidence="2 3">
    <name type="scientific">Kineosporia mesophila</name>
    <dbReference type="NCBI Taxonomy" id="566012"/>
    <lineage>
        <taxon>Bacteria</taxon>
        <taxon>Bacillati</taxon>
        <taxon>Actinomycetota</taxon>
        <taxon>Actinomycetes</taxon>
        <taxon>Kineosporiales</taxon>
        <taxon>Kineosporiaceae</taxon>
        <taxon>Kineosporia</taxon>
    </lineage>
</organism>
<sequence>MAARPGLGRERNPLRRRSDRIQGYCALGAVFLVLAVLPVAVIIGLQTWHHYSAISDQELASSHLVTATVVAADPETRLARNYLAEVSWTYPDRVEHSGHLAITQTTQVGDRVPVWVNDSGSMTSAPTTRLSVWLDTLGLGLGLTFAAVLVGLAGYRASRFVLNRRRTHDLEVEWRRFNESRSQGYLN</sequence>